<proteinExistence type="predicted"/>
<organism evidence="2 3">
    <name type="scientific">Candidatus Mycobacterium methanotrophicum</name>
    <dbReference type="NCBI Taxonomy" id="2943498"/>
    <lineage>
        <taxon>Bacteria</taxon>
        <taxon>Bacillati</taxon>
        <taxon>Actinomycetota</taxon>
        <taxon>Actinomycetes</taxon>
        <taxon>Mycobacteriales</taxon>
        <taxon>Mycobacteriaceae</taxon>
        <taxon>Mycobacterium</taxon>
    </lineage>
</organism>
<evidence type="ECO:0000259" key="1">
    <source>
        <dbReference type="SMART" id="SM01012"/>
    </source>
</evidence>
<feature type="domain" description="ANTAR" evidence="1">
    <location>
        <begin position="8"/>
        <end position="59"/>
    </location>
</feature>
<dbReference type="SMART" id="SM01012">
    <property type="entry name" value="ANTAR"/>
    <property type="match status" value="1"/>
</dbReference>
<gene>
    <name evidence="2" type="ORF">M5I08_19250</name>
</gene>
<evidence type="ECO:0000313" key="2">
    <source>
        <dbReference type="EMBL" id="UQX10268.1"/>
    </source>
</evidence>
<dbReference type="Proteomes" id="UP001056610">
    <property type="component" value="Chromosome"/>
</dbReference>
<protein>
    <submittedName>
        <fullName evidence="2">ANTAR domain-containing protein</fullName>
    </submittedName>
</protein>
<dbReference type="EMBL" id="CP097320">
    <property type="protein sequence ID" value="UQX10268.1"/>
    <property type="molecule type" value="Genomic_DNA"/>
</dbReference>
<accession>A0ABY4QIU7</accession>
<keyword evidence="3" id="KW-1185">Reference proteome</keyword>
<dbReference type="RefSeq" id="WP_219065532.1">
    <property type="nucleotide sequence ID" value="NZ_CAJUXY010000001.1"/>
</dbReference>
<name>A0ABY4QIU7_9MYCO</name>
<sequence length="88" mass="9508">MIHPTNYRPADHRSRREIDQAIGVVMGIRRCSAEQALNEIIDVVRASGVGLGEASCALLELVTDGSCDVVVGVARVHWDALLRSPAQD</sequence>
<reference evidence="2" key="1">
    <citation type="submission" date="2022-05" db="EMBL/GenBank/DDBJ databases">
        <title>A methanotrophic Mycobacterium dominates a cave microbial ecosystem.</title>
        <authorList>
            <person name="Van Spanning R.J.M."/>
            <person name="Guan Q."/>
            <person name="Melkonian C."/>
            <person name="Gallant J."/>
            <person name="Polerecky L."/>
            <person name="Flot J.-F."/>
            <person name="Brandt B.W."/>
            <person name="Braster M."/>
            <person name="Iturbe Espinoza P."/>
            <person name="Aerts J."/>
            <person name="Meima-Franke M."/>
            <person name="Piersma S.R."/>
            <person name="Bunduc C."/>
            <person name="Ummels R."/>
            <person name="Pain A."/>
            <person name="Fleming E.J."/>
            <person name="van der Wel N."/>
            <person name="Gherman V.D."/>
            <person name="Sarbu S.M."/>
            <person name="Bodelier P.L.E."/>
            <person name="Bitter W."/>
        </authorList>
    </citation>
    <scope>NUCLEOTIDE SEQUENCE</scope>
    <source>
        <strain evidence="2">Sulfur Cave</strain>
    </source>
</reference>
<dbReference type="InterPro" id="IPR005561">
    <property type="entry name" value="ANTAR"/>
</dbReference>
<evidence type="ECO:0000313" key="3">
    <source>
        <dbReference type="Proteomes" id="UP001056610"/>
    </source>
</evidence>
<dbReference type="Pfam" id="PF03861">
    <property type="entry name" value="ANTAR"/>
    <property type="match status" value="1"/>
</dbReference>